<protein>
    <submittedName>
        <fullName evidence="3">Alkaline phosphatase</fullName>
    </submittedName>
</protein>
<evidence type="ECO:0000313" key="3">
    <source>
        <dbReference type="EMBL" id="TMM48318.1"/>
    </source>
</evidence>
<dbReference type="Gene3D" id="2.60.40.380">
    <property type="entry name" value="Purple acid phosphatase-like, N-terminal"/>
    <property type="match status" value="1"/>
</dbReference>
<feature type="domain" description="Phospholipase D N-terminal" evidence="2">
    <location>
        <begin position="46"/>
        <end position="133"/>
    </location>
</feature>
<dbReference type="RefSeq" id="WP_138617882.1">
    <property type="nucleotide sequence ID" value="NZ_VCAO01000003.1"/>
</dbReference>
<accession>A0A5S3PB96</accession>
<dbReference type="Gene3D" id="3.60.21.70">
    <property type="entry name" value="PhoD-like phosphatase"/>
    <property type="match status" value="1"/>
</dbReference>
<dbReference type="InterPro" id="IPR038607">
    <property type="entry name" value="PhoD-like_sf"/>
</dbReference>
<dbReference type="Pfam" id="PF09423">
    <property type="entry name" value="PhoD"/>
    <property type="match status" value="1"/>
</dbReference>
<dbReference type="PANTHER" id="PTHR43606">
    <property type="entry name" value="PHOSPHATASE, PUTATIVE (AFU_ORTHOLOGUE AFUA_6G08710)-RELATED"/>
    <property type="match status" value="1"/>
</dbReference>
<dbReference type="EMBL" id="VCAO01000003">
    <property type="protein sequence ID" value="TMM48318.1"/>
    <property type="molecule type" value="Genomic_DNA"/>
</dbReference>
<proteinExistence type="predicted"/>
<name>A0A5S3PB96_9SPHN</name>
<evidence type="ECO:0000313" key="4">
    <source>
        <dbReference type="Proteomes" id="UP000309668"/>
    </source>
</evidence>
<dbReference type="InterPro" id="IPR052900">
    <property type="entry name" value="Phospholipid_Metab_Enz"/>
</dbReference>
<dbReference type="InterPro" id="IPR018946">
    <property type="entry name" value="PhoD-like_MPP"/>
</dbReference>
<sequence length="558" mass="60549">MIPTEPPATAPLLPLDRRSLIKGGILGAGLAAAPLSAQVGQRGFSHGVASGEPGARRVLLWTRYVAAQETALTCELSESLDFARPIAGGQTPASPDRDFCAKLFVEGLEPGRWYYYRFIAPDGAVSDIGRTKTLSEGETGRFRMAVFSCSNIGFGWFNAYAHAAQADDVDCVLHLGDYFYEYAPGTYPSAGDVTPGRTVWPERELVALADYRARFAAYRRDADLRRLHQLFPMIAVADDHESANDSWAGGAQNHQPDSEGPWDVRKAAAIRAYREWMPVSDEPWAEYEIGNLATLFRLETRLTARSEQFSFDDLLAGKTTSEAAQAALIAFRDETYRDPAREMLGAAQQGWLANGLKRSRGDGKIWQVLVQQVLMGSLSSPPGVDALLPKDTPDFIRKRVVAGARAAETGLPLNMDAWDGYPAARERLFAAALAADANLISLAGDTHNAWAFDLSHDSAPVGVEFGGQSVSSPGFEGYLPMLPPPVLTGALVQRNPQLRWADTSQRGYMAVELTPQRASSEYRFVSSVRTRGADLAGTKTLTTLTGRRTLALGAETGS</sequence>
<dbReference type="InterPro" id="IPR032093">
    <property type="entry name" value="PhoD_N"/>
</dbReference>
<dbReference type="AlphaFoldDB" id="A0A5S3PB96"/>
<feature type="domain" description="PhoD-like phosphatase metallophosphatase" evidence="1">
    <location>
        <begin position="144"/>
        <end position="521"/>
    </location>
</feature>
<dbReference type="CDD" id="cd07389">
    <property type="entry name" value="MPP_PhoD"/>
    <property type="match status" value="1"/>
</dbReference>
<comment type="caution">
    <text evidence="3">The sequence shown here is derived from an EMBL/GenBank/DDBJ whole genome shotgun (WGS) entry which is preliminary data.</text>
</comment>
<reference evidence="3 4" key="1">
    <citation type="submission" date="2019-05" db="EMBL/GenBank/DDBJ databases">
        <title>Erythrobacter marisflavi sp. nov., isolated from isolated from water of an estuary environment.</title>
        <authorList>
            <person name="Yoon J.-H."/>
        </authorList>
    </citation>
    <scope>NUCLEOTIDE SEQUENCE [LARGE SCALE GENOMIC DNA]</scope>
    <source>
        <strain evidence="3 4">KEM-5</strain>
    </source>
</reference>
<gene>
    <name evidence="3" type="ORF">FEV51_08545</name>
</gene>
<organism evidence="3 4">
    <name type="scientific">Qipengyuania marisflavi</name>
    <dbReference type="NCBI Taxonomy" id="2486356"/>
    <lineage>
        <taxon>Bacteria</taxon>
        <taxon>Pseudomonadati</taxon>
        <taxon>Pseudomonadota</taxon>
        <taxon>Alphaproteobacteria</taxon>
        <taxon>Sphingomonadales</taxon>
        <taxon>Erythrobacteraceae</taxon>
        <taxon>Qipengyuania</taxon>
    </lineage>
</organism>
<evidence type="ECO:0000259" key="1">
    <source>
        <dbReference type="Pfam" id="PF09423"/>
    </source>
</evidence>
<dbReference type="Pfam" id="PF16655">
    <property type="entry name" value="PhoD_N"/>
    <property type="match status" value="1"/>
</dbReference>
<dbReference type="PANTHER" id="PTHR43606:SF2">
    <property type="entry name" value="ALKALINE PHOSPHATASE FAMILY PROTEIN (AFU_ORTHOLOGUE AFUA_5G03860)"/>
    <property type="match status" value="1"/>
</dbReference>
<keyword evidence="4" id="KW-1185">Reference proteome</keyword>
<dbReference type="InterPro" id="IPR029052">
    <property type="entry name" value="Metallo-depent_PP-like"/>
</dbReference>
<dbReference type="OrthoDB" id="327733at2"/>
<dbReference type="Proteomes" id="UP000309668">
    <property type="component" value="Unassembled WGS sequence"/>
</dbReference>
<dbReference type="SUPFAM" id="SSF56300">
    <property type="entry name" value="Metallo-dependent phosphatases"/>
    <property type="match status" value="1"/>
</dbReference>
<evidence type="ECO:0000259" key="2">
    <source>
        <dbReference type="Pfam" id="PF16655"/>
    </source>
</evidence>